<name>A0A6J6FIR4_9ZZZZ</name>
<dbReference type="GO" id="GO:0008270">
    <property type="term" value="F:zinc ion binding"/>
    <property type="evidence" value="ECO:0007669"/>
    <property type="project" value="InterPro"/>
</dbReference>
<dbReference type="CDD" id="cd00085">
    <property type="entry name" value="HNHc"/>
    <property type="match status" value="1"/>
</dbReference>
<feature type="domain" description="HNH" evidence="1">
    <location>
        <begin position="72"/>
        <end position="127"/>
    </location>
</feature>
<dbReference type="AlphaFoldDB" id="A0A6J6FIR4"/>
<dbReference type="GO" id="GO:0004519">
    <property type="term" value="F:endonuclease activity"/>
    <property type="evidence" value="ECO:0007669"/>
    <property type="project" value="InterPro"/>
</dbReference>
<gene>
    <name evidence="2" type="ORF">UFOPK1711_01582</name>
</gene>
<reference evidence="2" key="1">
    <citation type="submission" date="2020-05" db="EMBL/GenBank/DDBJ databases">
        <authorList>
            <person name="Chiriac C."/>
            <person name="Salcher M."/>
            <person name="Ghai R."/>
            <person name="Kavagutti S V."/>
        </authorList>
    </citation>
    <scope>NUCLEOTIDE SEQUENCE</scope>
</reference>
<sequence>MYSSGYHLSNSDAAAILAAWNGAVTSSGQESLTGDESVGALPEGAKKTVTVNRYERSRQARRKCLEHHGTACAVCEIDFGDSYGGIAEGFIHVHHITPISSIGIEYQLDPIADLVPVCPNCHAMLHHGVSEPRSVDELKALLAP</sequence>
<accession>A0A6J6FIR4</accession>
<evidence type="ECO:0000313" key="2">
    <source>
        <dbReference type="EMBL" id="CAB4586933.1"/>
    </source>
</evidence>
<dbReference type="InterPro" id="IPR003615">
    <property type="entry name" value="HNH_nuc"/>
</dbReference>
<dbReference type="InterPro" id="IPR002711">
    <property type="entry name" value="HNH"/>
</dbReference>
<dbReference type="GO" id="GO:0003676">
    <property type="term" value="F:nucleic acid binding"/>
    <property type="evidence" value="ECO:0007669"/>
    <property type="project" value="InterPro"/>
</dbReference>
<evidence type="ECO:0000259" key="1">
    <source>
        <dbReference type="Pfam" id="PF01844"/>
    </source>
</evidence>
<dbReference type="Pfam" id="PF01844">
    <property type="entry name" value="HNH"/>
    <property type="match status" value="1"/>
</dbReference>
<dbReference type="Gene3D" id="1.10.30.50">
    <property type="match status" value="1"/>
</dbReference>
<protein>
    <submittedName>
        <fullName evidence="2">Unannotated protein</fullName>
    </submittedName>
</protein>
<organism evidence="2">
    <name type="scientific">freshwater metagenome</name>
    <dbReference type="NCBI Taxonomy" id="449393"/>
    <lineage>
        <taxon>unclassified sequences</taxon>
        <taxon>metagenomes</taxon>
        <taxon>ecological metagenomes</taxon>
    </lineage>
</organism>
<proteinExistence type="predicted"/>
<dbReference type="EMBL" id="CAEZTR010000126">
    <property type="protein sequence ID" value="CAB4586933.1"/>
    <property type="molecule type" value="Genomic_DNA"/>
</dbReference>